<dbReference type="SMART" id="SM00507">
    <property type="entry name" value="HNHc"/>
    <property type="match status" value="1"/>
</dbReference>
<organism evidence="4 5">
    <name type="scientific">Kribbella speibonae</name>
    <dbReference type="NCBI Taxonomy" id="1572660"/>
    <lineage>
        <taxon>Bacteria</taxon>
        <taxon>Bacillati</taxon>
        <taxon>Actinomycetota</taxon>
        <taxon>Actinomycetes</taxon>
        <taxon>Propionibacteriales</taxon>
        <taxon>Kribbellaceae</taxon>
        <taxon>Kribbella</taxon>
    </lineage>
</organism>
<evidence type="ECO:0000313" key="4">
    <source>
        <dbReference type="EMBL" id="TCC16874.1"/>
    </source>
</evidence>
<evidence type="ECO:0000313" key="5">
    <source>
        <dbReference type="Proteomes" id="UP000292385"/>
    </source>
</evidence>
<dbReference type="RefSeq" id="WP_131467750.1">
    <property type="nucleotide sequence ID" value="NZ_SJJY01000012.1"/>
</dbReference>
<feature type="region of interest" description="Disordered" evidence="2">
    <location>
        <begin position="162"/>
        <end position="181"/>
    </location>
</feature>
<dbReference type="CDD" id="cd00085">
    <property type="entry name" value="HNHc"/>
    <property type="match status" value="1"/>
</dbReference>
<dbReference type="Proteomes" id="UP000292385">
    <property type="component" value="Unassembled WGS sequence"/>
</dbReference>
<keyword evidence="4" id="KW-0378">Hydrolase</keyword>
<sequence length="449" mass="47362">MAILDERPVWSMSSSEKLTALDAARAEIARLQVRCLHLTAGLDTDGHAQELGARDTVQLLSVRYRQDPADVRRDLRLARALHKYPAVSAALGTGRPTEADRAQPTITLEQAAAIVTALEKVPVSARVPVEDLRVAEESMVEAADLLAPPDLRTLGQEVRARLDTDGPQPSHDPDNEDDASSREALWLKPADRGVTFGGYLANENAELFQTLVFAGAKPHKTPDGERDPRPRSKRQADALTGILTTAAGAGTAVPGHGDIKPHITVTIDLKDLQAATNTPGAPAGQEGPGNPGNPGNSVGLGGSGLGVLGIRGRGDLVHGGTLSAAAVRRLACDAGIIPLVLGSNSEPLDVGAEHRFVTRAIRQALNARDKGCIACGAPPAICEAHHITHWADGGPTALHNLALLCKRDHINVHQGRLTITFTNGHPTITRPTWSDPDPPPQRHGLGDTA</sequence>
<feature type="compositionally biased region" description="Polar residues" evidence="2">
    <location>
        <begin position="423"/>
        <end position="432"/>
    </location>
</feature>
<feature type="region of interest" description="Disordered" evidence="2">
    <location>
        <begin position="423"/>
        <end position="449"/>
    </location>
</feature>
<comment type="similarity">
    <text evidence="1">Belongs to the Rv1128c/1148c/1588c/1702c/1945/3466 family.</text>
</comment>
<protein>
    <submittedName>
        <fullName evidence="4">HNH endonuclease</fullName>
    </submittedName>
</protein>
<dbReference type="GO" id="GO:0004519">
    <property type="term" value="F:endonuclease activity"/>
    <property type="evidence" value="ECO:0007669"/>
    <property type="project" value="UniProtKB-KW"/>
</dbReference>
<dbReference type="InterPro" id="IPR003615">
    <property type="entry name" value="HNH_nuc"/>
</dbReference>
<comment type="caution">
    <text evidence="4">The sequence shown here is derived from an EMBL/GenBank/DDBJ whole genome shotgun (WGS) entry which is preliminary data.</text>
</comment>
<accession>A0ABY1ZTN8</accession>
<dbReference type="InterPro" id="IPR002711">
    <property type="entry name" value="HNH"/>
</dbReference>
<evidence type="ECO:0000256" key="2">
    <source>
        <dbReference type="SAM" id="MobiDB-lite"/>
    </source>
</evidence>
<gene>
    <name evidence="4" type="ORF">E0H58_37965</name>
</gene>
<feature type="region of interest" description="Disordered" evidence="2">
    <location>
        <begin position="275"/>
        <end position="300"/>
    </location>
</feature>
<keyword evidence="5" id="KW-1185">Reference proteome</keyword>
<dbReference type="InterPro" id="IPR003870">
    <property type="entry name" value="DUF222"/>
</dbReference>
<keyword evidence="4" id="KW-0255">Endonuclease</keyword>
<name>A0ABY1ZTN8_9ACTN</name>
<keyword evidence="4" id="KW-0540">Nuclease</keyword>
<evidence type="ECO:0000259" key="3">
    <source>
        <dbReference type="SMART" id="SM00507"/>
    </source>
</evidence>
<dbReference type="Pfam" id="PF02720">
    <property type="entry name" value="DUF222"/>
    <property type="match status" value="2"/>
</dbReference>
<dbReference type="Pfam" id="PF01844">
    <property type="entry name" value="HNH"/>
    <property type="match status" value="1"/>
</dbReference>
<feature type="compositionally biased region" description="Gly residues" evidence="2">
    <location>
        <begin position="286"/>
        <end position="300"/>
    </location>
</feature>
<evidence type="ECO:0000256" key="1">
    <source>
        <dbReference type="ARBA" id="ARBA00023450"/>
    </source>
</evidence>
<feature type="domain" description="HNH nuclease" evidence="3">
    <location>
        <begin position="360"/>
        <end position="410"/>
    </location>
</feature>
<reference evidence="4 5" key="1">
    <citation type="submission" date="2019-02" db="EMBL/GenBank/DDBJ databases">
        <title>Kribbella capetownensis sp. nov. and Kribbella speibonae sp. nov., isolated from soil.</title>
        <authorList>
            <person name="Curtis S.M."/>
            <person name="Norton I."/>
            <person name="Everest G.J."/>
            <person name="Meyers P.R."/>
        </authorList>
    </citation>
    <scope>NUCLEOTIDE SEQUENCE [LARGE SCALE GENOMIC DNA]</scope>
    <source>
        <strain evidence="4 5">SK5</strain>
    </source>
</reference>
<proteinExistence type="inferred from homology"/>
<dbReference type="Gene3D" id="1.10.30.50">
    <property type="match status" value="1"/>
</dbReference>
<dbReference type="EMBL" id="SJJY01000012">
    <property type="protein sequence ID" value="TCC16874.1"/>
    <property type="molecule type" value="Genomic_DNA"/>
</dbReference>